<accession>A0A1I0L6U3</accession>
<dbReference type="SUPFAM" id="SSF101898">
    <property type="entry name" value="NHL repeat"/>
    <property type="match status" value="1"/>
</dbReference>
<evidence type="ECO:0000313" key="1">
    <source>
        <dbReference type="EMBL" id="SEU35524.1"/>
    </source>
</evidence>
<dbReference type="AlphaFoldDB" id="A0A1I0L6U3"/>
<dbReference type="PANTHER" id="PTHR35580">
    <property type="entry name" value="CELL SURFACE GLYCOPROTEIN (S-LAYER PROTEIN)-LIKE PROTEIN"/>
    <property type="match status" value="1"/>
</dbReference>
<dbReference type="EMBL" id="FOIJ01000020">
    <property type="protein sequence ID" value="SEU35524.1"/>
    <property type="molecule type" value="Genomic_DNA"/>
</dbReference>
<dbReference type="InterPro" id="IPR052918">
    <property type="entry name" value="Motility_Chemotaxis_Reg"/>
</dbReference>
<proteinExistence type="predicted"/>
<reference evidence="2" key="1">
    <citation type="submission" date="2016-10" db="EMBL/GenBank/DDBJ databases">
        <authorList>
            <person name="Varghese N."/>
            <person name="Submissions S."/>
        </authorList>
    </citation>
    <scope>NUCLEOTIDE SEQUENCE [LARGE SCALE GENOMIC DNA]</scope>
    <source>
        <strain evidence="2">DSM 16858</strain>
    </source>
</reference>
<gene>
    <name evidence="1" type="ORF">SAMN05443639_120108</name>
</gene>
<dbReference type="PANTHER" id="PTHR35580:SF1">
    <property type="entry name" value="PHYTASE-LIKE DOMAIN-CONTAINING PROTEIN"/>
    <property type="match status" value="1"/>
</dbReference>
<dbReference type="Pfam" id="PF06739">
    <property type="entry name" value="SBBP"/>
    <property type="match status" value="7"/>
</dbReference>
<keyword evidence="2" id="KW-1185">Reference proteome</keyword>
<evidence type="ECO:0000313" key="2">
    <source>
        <dbReference type="Proteomes" id="UP000199181"/>
    </source>
</evidence>
<dbReference type="InterPro" id="IPR011042">
    <property type="entry name" value="6-blade_b-propeller_TolB-like"/>
</dbReference>
<name>A0A1I0L6U3_9BACT</name>
<dbReference type="InterPro" id="IPR010620">
    <property type="entry name" value="SBBP_repeat"/>
</dbReference>
<sequence length="407" mass="42210">MTYSTYLGFGESDKGLAVAVDPSGNAYVLGNTNSFGSTSNIFVAKMSPTGQNIYFTYFPGRAGADADTSGADIAVDNSGNAYIVARTSNGSLVAKLNSSGSAFTYYITVPWLLKGITVDSLGNAYVTGQYDGGTARVAEVLISKLNPSGSAFVYSITFGGTQADWVEDIAVDSSGNAYVAGWTYSFDFPVVNPVQATNPGWYAAFVTKLSATGTTLSYSTYLGSQNGHTFASGIALDGARNAYITGHTTANFPVTPGAAQTSFGGGGLDGYVTKLNATGGLAYSTYLGGSADEWLMGRGSTIAVDSNSGTAYVTGLTNSSNFPLSYTAFQSTNHGNSDAFVTQVGPQGNTFWSSYLGGSMSDDGWGIALDSSMNVYVTGRTNSSDFPTNVYGYGGNDDAFITKFNGL</sequence>
<protein>
    <submittedName>
        <fullName evidence="1">Beta-propeller repeat-containing protein</fullName>
    </submittedName>
</protein>
<dbReference type="Proteomes" id="UP000199181">
    <property type="component" value="Unassembled WGS sequence"/>
</dbReference>
<dbReference type="Gene3D" id="2.120.10.30">
    <property type="entry name" value="TolB, C-terminal domain"/>
    <property type="match status" value="1"/>
</dbReference>
<organism evidence="1 2">
    <name type="scientific">Stigmatella erecta</name>
    <dbReference type="NCBI Taxonomy" id="83460"/>
    <lineage>
        <taxon>Bacteria</taxon>
        <taxon>Pseudomonadati</taxon>
        <taxon>Myxococcota</taxon>
        <taxon>Myxococcia</taxon>
        <taxon>Myxococcales</taxon>
        <taxon>Cystobacterineae</taxon>
        <taxon>Archangiaceae</taxon>
        <taxon>Stigmatella</taxon>
    </lineage>
</organism>